<accession>A0A0F8XPV4</accession>
<dbReference type="InterPro" id="IPR015424">
    <property type="entry name" value="PyrdxlP-dep_Trfase"/>
</dbReference>
<dbReference type="PANTHER" id="PTHR44119">
    <property type="entry name" value="MAGNESIUM-CHELATASE SUBUNIT CHLH, CHLOROPLASTIC"/>
    <property type="match status" value="1"/>
</dbReference>
<comment type="caution">
    <text evidence="2">The sequence shown here is derived from an EMBL/GenBank/DDBJ whole genome shotgun (WGS) entry which is preliminary data.</text>
</comment>
<evidence type="ECO:0000313" key="2">
    <source>
        <dbReference type="EMBL" id="KKK71027.1"/>
    </source>
</evidence>
<feature type="domain" description="CobN/magnesium chelatase" evidence="1">
    <location>
        <begin position="7"/>
        <end position="141"/>
    </location>
</feature>
<dbReference type="InterPro" id="IPR015422">
    <property type="entry name" value="PyrdxlP-dep_Trfase_small"/>
</dbReference>
<sequence>GPAANAAPVFQVVLAAMTEAAWEDSAAGLSARDIAMNVALPEVDGRILSRAISFKDEAFFDEATECAIATYRARGDRIEFVARLAAAWVKLRTTPADKRRVALVLANYPNKDGRLANGVGLDSPAATIHAMRLLDEAGVVVTPGTGYGPSGEGYVRLSLTLPDERLEEGVRRLVALRV</sequence>
<evidence type="ECO:0000259" key="1">
    <source>
        <dbReference type="Pfam" id="PF02514"/>
    </source>
</evidence>
<protein>
    <recommendedName>
        <fullName evidence="1">CobN/magnesium chelatase domain-containing protein</fullName>
    </recommendedName>
</protein>
<dbReference type="AlphaFoldDB" id="A0A0F8XPV4"/>
<dbReference type="SUPFAM" id="SSF53383">
    <property type="entry name" value="PLP-dependent transferases"/>
    <property type="match status" value="1"/>
</dbReference>
<name>A0A0F8XPV4_9ZZZZ</name>
<dbReference type="PANTHER" id="PTHR44119:SF4">
    <property type="entry name" value="AEROBIC COBALTOCHELATASE SUBUNIT COBN"/>
    <property type="match status" value="1"/>
</dbReference>
<dbReference type="Gene3D" id="3.90.1150.10">
    <property type="entry name" value="Aspartate Aminotransferase, domain 1"/>
    <property type="match status" value="1"/>
</dbReference>
<reference evidence="2" key="1">
    <citation type="journal article" date="2015" name="Nature">
        <title>Complex archaea that bridge the gap between prokaryotes and eukaryotes.</title>
        <authorList>
            <person name="Spang A."/>
            <person name="Saw J.H."/>
            <person name="Jorgensen S.L."/>
            <person name="Zaremba-Niedzwiedzka K."/>
            <person name="Martijn J."/>
            <person name="Lind A.E."/>
            <person name="van Eijk R."/>
            <person name="Schleper C."/>
            <person name="Guy L."/>
            <person name="Ettema T.J."/>
        </authorList>
    </citation>
    <scope>NUCLEOTIDE SEQUENCE</scope>
</reference>
<dbReference type="EMBL" id="LAZR01057921">
    <property type="protein sequence ID" value="KKK71027.1"/>
    <property type="molecule type" value="Genomic_DNA"/>
</dbReference>
<dbReference type="InterPro" id="IPR003672">
    <property type="entry name" value="CobN/Mg_chltase"/>
</dbReference>
<gene>
    <name evidence="2" type="ORF">LCGC14_2918060</name>
</gene>
<organism evidence="2">
    <name type="scientific">marine sediment metagenome</name>
    <dbReference type="NCBI Taxonomy" id="412755"/>
    <lineage>
        <taxon>unclassified sequences</taxon>
        <taxon>metagenomes</taxon>
        <taxon>ecological metagenomes</taxon>
    </lineage>
</organism>
<proteinExistence type="predicted"/>
<feature type="non-terminal residue" evidence="2">
    <location>
        <position position="1"/>
    </location>
</feature>
<dbReference type="Pfam" id="PF02514">
    <property type="entry name" value="CobN-Mg_chel"/>
    <property type="match status" value="1"/>
</dbReference>